<organism evidence="1">
    <name type="scientific">Anguilla anguilla</name>
    <name type="common">European freshwater eel</name>
    <name type="synonym">Muraena anguilla</name>
    <dbReference type="NCBI Taxonomy" id="7936"/>
    <lineage>
        <taxon>Eukaryota</taxon>
        <taxon>Metazoa</taxon>
        <taxon>Chordata</taxon>
        <taxon>Craniata</taxon>
        <taxon>Vertebrata</taxon>
        <taxon>Euteleostomi</taxon>
        <taxon>Actinopterygii</taxon>
        <taxon>Neopterygii</taxon>
        <taxon>Teleostei</taxon>
        <taxon>Anguilliformes</taxon>
        <taxon>Anguillidae</taxon>
        <taxon>Anguilla</taxon>
    </lineage>
</organism>
<dbReference type="EMBL" id="GBXM01042968">
    <property type="protein sequence ID" value="JAH65609.1"/>
    <property type="molecule type" value="Transcribed_RNA"/>
</dbReference>
<name>A0A0E9UIC0_ANGAN</name>
<protein>
    <submittedName>
        <fullName evidence="1">Uncharacterized protein</fullName>
    </submittedName>
</protein>
<sequence length="38" mass="4259">MQSSFLTFNQVLYQVTEGTNNSHSHFVLGIGHFVLGFT</sequence>
<dbReference type="AlphaFoldDB" id="A0A0E9UIC0"/>
<evidence type="ECO:0000313" key="1">
    <source>
        <dbReference type="EMBL" id="JAH65609.1"/>
    </source>
</evidence>
<accession>A0A0E9UIC0</accession>
<reference evidence="1" key="2">
    <citation type="journal article" date="2015" name="Fish Shellfish Immunol.">
        <title>Early steps in the European eel (Anguilla anguilla)-Vibrio vulnificus interaction in the gills: Role of the RtxA13 toxin.</title>
        <authorList>
            <person name="Callol A."/>
            <person name="Pajuelo D."/>
            <person name="Ebbesson L."/>
            <person name="Teles M."/>
            <person name="MacKenzie S."/>
            <person name="Amaro C."/>
        </authorList>
    </citation>
    <scope>NUCLEOTIDE SEQUENCE</scope>
</reference>
<reference evidence="1" key="1">
    <citation type="submission" date="2014-11" db="EMBL/GenBank/DDBJ databases">
        <authorList>
            <person name="Amaro Gonzalez C."/>
        </authorList>
    </citation>
    <scope>NUCLEOTIDE SEQUENCE</scope>
</reference>
<proteinExistence type="predicted"/>